<evidence type="ECO:0000259" key="1">
    <source>
        <dbReference type="Pfam" id="PF05239"/>
    </source>
</evidence>
<dbReference type="PANTHER" id="PTHR36505">
    <property type="entry name" value="BLR1072 PROTEIN"/>
    <property type="match status" value="1"/>
</dbReference>
<dbReference type="SUPFAM" id="SSF50346">
    <property type="entry name" value="PRC-barrel domain"/>
    <property type="match status" value="1"/>
</dbReference>
<evidence type="ECO:0000313" key="2">
    <source>
        <dbReference type="EMBL" id="CAA9523140.1"/>
    </source>
</evidence>
<feature type="domain" description="PRC-barrel" evidence="1">
    <location>
        <begin position="19"/>
        <end position="87"/>
    </location>
</feature>
<dbReference type="Gene3D" id="2.30.30.240">
    <property type="entry name" value="PRC-barrel domain"/>
    <property type="match status" value="1"/>
</dbReference>
<dbReference type="InterPro" id="IPR027275">
    <property type="entry name" value="PRC-brl_dom"/>
</dbReference>
<dbReference type="Pfam" id="PF05239">
    <property type="entry name" value="PRC"/>
    <property type="match status" value="1"/>
</dbReference>
<dbReference type="InterPro" id="IPR011033">
    <property type="entry name" value="PRC_barrel-like_sf"/>
</dbReference>
<sequence>MEQQSTQQYTEIDPSRELISSRRVEGTSVVSRDGEKIGEVHSLLINKLTGTVSFALISHGGFLGLNESYHPVPWSVLDYEVDAEGYVTPLTRQELENAPKMKLDDDERPCRWDAEEIEGYYSNLDWWGL</sequence>
<accession>A0A6J4TH41</accession>
<proteinExistence type="predicted"/>
<dbReference type="EMBL" id="CADCVX010000423">
    <property type="protein sequence ID" value="CAA9523140.1"/>
    <property type="molecule type" value="Genomic_DNA"/>
</dbReference>
<dbReference type="AlphaFoldDB" id="A0A6J4TH41"/>
<organism evidence="2">
    <name type="scientific">uncultured Sphingomonadaceae bacterium</name>
    <dbReference type="NCBI Taxonomy" id="169976"/>
    <lineage>
        <taxon>Bacteria</taxon>
        <taxon>Pseudomonadati</taxon>
        <taxon>Pseudomonadota</taxon>
        <taxon>Alphaproteobacteria</taxon>
        <taxon>Sphingomonadales</taxon>
        <taxon>Sphingomonadaceae</taxon>
        <taxon>environmental samples</taxon>
    </lineage>
</organism>
<dbReference type="PANTHER" id="PTHR36505:SF1">
    <property type="entry name" value="BLR1072 PROTEIN"/>
    <property type="match status" value="1"/>
</dbReference>
<protein>
    <recommendedName>
        <fullName evidence="1">PRC-barrel domain-containing protein</fullName>
    </recommendedName>
</protein>
<gene>
    <name evidence="2" type="ORF">AVDCRST_MAG91-2321</name>
</gene>
<name>A0A6J4TH41_9SPHN</name>
<reference evidence="2" key="1">
    <citation type="submission" date="2020-02" db="EMBL/GenBank/DDBJ databases">
        <authorList>
            <person name="Meier V. D."/>
        </authorList>
    </citation>
    <scope>NUCLEOTIDE SEQUENCE</scope>
    <source>
        <strain evidence="2">AVDCRST_MAG91</strain>
    </source>
</reference>